<dbReference type="Gene3D" id="3.50.50.60">
    <property type="entry name" value="FAD/NAD(P)-binding domain"/>
    <property type="match status" value="1"/>
</dbReference>
<organism evidence="3 4">
    <name type="scientific">Paeniglutamicibacter kerguelensis</name>
    <dbReference type="NCBI Taxonomy" id="254788"/>
    <lineage>
        <taxon>Bacteria</taxon>
        <taxon>Bacillati</taxon>
        <taxon>Actinomycetota</taxon>
        <taxon>Actinomycetes</taxon>
        <taxon>Micrococcales</taxon>
        <taxon>Micrococcaceae</taxon>
        <taxon>Paeniglutamicibacter</taxon>
    </lineage>
</organism>
<evidence type="ECO:0000259" key="2">
    <source>
        <dbReference type="Pfam" id="PF01593"/>
    </source>
</evidence>
<keyword evidence="1" id="KW-1133">Transmembrane helix</keyword>
<sequence length="477" mass="52012">MQPEDHRQANRHEGSVSRRTVLGAGAAAAAGLLLTAGASPGESRGNGLGSLNRMWDAIVIGAGAAGLGAARKLSDAGKQVLVIEARDRIGGRMWTDRTSLSIPHERGGELVHGHNVSTWDLIRQQNLKTHRWEDKFAKINTGDSVWNSAKDFDTFHFPQGAPSFPGEIPRPMVGESAETWLARIGIPRSNYPIYFWVIEGDSEQFDVLPATRVAGELEFVLEMQQYSGEMPPEEYGDYRVIGGYDQVLRPLVRGVEIRHSSVVHTIEYRKNRVDVHTNNGSFKSRVVVMAVPGGVLKSGAIKFDPPLPDARRTAIDEISYLPVFKGILEFAEPVVPADPTLPRRWDVAALFSENPPTLWDASLGTPGYKGQLIVTWMTGGKAQELLDLTVAERHQAGLETVRKFAGDPGLKHVGATTYDWSKDRFALGAYPGPFSRRSGLSDPVGGVLFWAGMTTSTIHSSRDSGTKAATLALDALR</sequence>
<dbReference type="RefSeq" id="WP_210000362.1">
    <property type="nucleotide sequence ID" value="NZ_BAAAJY010000001.1"/>
</dbReference>
<dbReference type="InterPro" id="IPR002937">
    <property type="entry name" value="Amino_oxidase"/>
</dbReference>
<dbReference type="PANTHER" id="PTHR10742:SF410">
    <property type="entry name" value="LYSINE-SPECIFIC HISTONE DEMETHYLASE 2"/>
    <property type="match status" value="1"/>
</dbReference>
<dbReference type="PANTHER" id="PTHR10742">
    <property type="entry name" value="FLAVIN MONOAMINE OXIDASE"/>
    <property type="match status" value="1"/>
</dbReference>
<dbReference type="PROSITE" id="PS51318">
    <property type="entry name" value="TAT"/>
    <property type="match status" value="1"/>
</dbReference>
<gene>
    <name evidence="3" type="ORF">JOF47_003331</name>
</gene>
<proteinExistence type="predicted"/>
<keyword evidence="1" id="KW-0472">Membrane</keyword>
<dbReference type="Proteomes" id="UP001296993">
    <property type="component" value="Unassembled WGS sequence"/>
</dbReference>
<accession>A0ABS4XHA4</accession>
<dbReference type="EC" id="1.4.3.4" evidence="3"/>
<dbReference type="SUPFAM" id="SSF54373">
    <property type="entry name" value="FAD-linked reductases, C-terminal domain"/>
    <property type="match status" value="1"/>
</dbReference>
<dbReference type="GO" id="GO:0097621">
    <property type="term" value="F:monoamine oxidase activity"/>
    <property type="evidence" value="ECO:0007669"/>
    <property type="project" value="UniProtKB-EC"/>
</dbReference>
<feature type="domain" description="Amine oxidase" evidence="2">
    <location>
        <begin position="65"/>
        <end position="471"/>
    </location>
</feature>
<dbReference type="EMBL" id="JAGIOF010000001">
    <property type="protein sequence ID" value="MBP2387820.1"/>
    <property type="molecule type" value="Genomic_DNA"/>
</dbReference>
<name>A0ABS4XHA4_9MICC</name>
<protein>
    <submittedName>
        <fullName evidence="3">Monoamine oxidase</fullName>
        <ecNumber evidence="3">1.4.3.4</ecNumber>
    </submittedName>
</protein>
<keyword evidence="4" id="KW-1185">Reference proteome</keyword>
<evidence type="ECO:0000313" key="4">
    <source>
        <dbReference type="Proteomes" id="UP001296993"/>
    </source>
</evidence>
<keyword evidence="3" id="KW-0560">Oxidoreductase</keyword>
<dbReference type="SUPFAM" id="SSF51905">
    <property type="entry name" value="FAD/NAD(P)-binding domain"/>
    <property type="match status" value="1"/>
</dbReference>
<feature type="transmembrane region" description="Helical" evidence="1">
    <location>
        <begin position="21"/>
        <end position="41"/>
    </location>
</feature>
<comment type="caution">
    <text evidence="3">The sequence shown here is derived from an EMBL/GenBank/DDBJ whole genome shotgun (WGS) entry which is preliminary data.</text>
</comment>
<dbReference type="InterPro" id="IPR050281">
    <property type="entry name" value="Flavin_monoamine_oxidase"/>
</dbReference>
<reference evidence="3 4" key="1">
    <citation type="submission" date="2021-03" db="EMBL/GenBank/DDBJ databases">
        <title>Sequencing the genomes of 1000 actinobacteria strains.</title>
        <authorList>
            <person name="Klenk H.-P."/>
        </authorList>
    </citation>
    <scope>NUCLEOTIDE SEQUENCE [LARGE SCALE GENOMIC DNA]</scope>
    <source>
        <strain evidence="3 4">DSM 15797</strain>
    </source>
</reference>
<dbReference type="Pfam" id="PF01593">
    <property type="entry name" value="Amino_oxidase"/>
    <property type="match status" value="1"/>
</dbReference>
<dbReference type="InterPro" id="IPR036188">
    <property type="entry name" value="FAD/NAD-bd_sf"/>
</dbReference>
<keyword evidence="1" id="KW-0812">Transmembrane</keyword>
<evidence type="ECO:0000313" key="3">
    <source>
        <dbReference type="EMBL" id="MBP2387820.1"/>
    </source>
</evidence>
<evidence type="ECO:0000256" key="1">
    <source>
        <dbReference type="SAM" id="Phobius"/>
    </source>
</evidence>
<dbReference type="InterPro" id="IPR006311">
    <property type="entry name" value="TAT_signal"/>
</dbReference>